<protein>
    <submittedName>
        <fullName evidence="2">Uncharacterized protein</fullName>
    </submittedName>
</protein>
<feature type="non-terminal residue" evidence="2">
    <location>
        <position position="141"/>
    </location>
</feature>
<feature type="region of interest" description="Disordered" evidence="1">
    <location>
        <begin position="122"/>
        <end position="141"/>
    </location>
</feature>
<evidence type="ECO:0000256" key="1">
    <source>
        <dbReference type="SAM" id="MobiDB-lite"/>
    </source>
</evidence>
<accession>A0A1B6MMX7</accession>
<dbReference type="Gene3D" id="3.30.40.10">
    <property type="entry name" value="Zinc/RING finger domain, C3HC4 (zinc finger)"/>
    <property type="match status" value="1"/>
</dbReference>
<gene>
    <name evidence="2" type="ORF">g.51216</name>
</gene>
<name>A0A1B6MMX7_9HEMI</name>
<proteinExistence type="predicted"/>
<dbReference type="AlphaFoldDB" id="A0A1B6MMX7"/>
<dbReference type="InterPro" id="IPR013083">
    <property type="entry name" value="Znf_RING/FYVE/PHD"/>
</dbReference>
<sequence length="141" mass="15722">MYRALQQWFHGKCTGISSSDFKKLLKAGYSTWKCKLCAMLPASKQQMDSLNESVSPSDQVQDQAYDKPSLNLSQELEDACTKVNQLEEEDDLESSLALAADKRSQENEQPTDIQDKIQDFQAKEPDDLETSLTLAAEAGVV</sequence>
<dbReference type="EMBL" id="GEBQ01002683">
    <property type="protein sequence ID" value="JAT37294.1"/>
    <property type="molecule type" value="Transcribed_RNA"/>
</dbReference>
<feature type="region of interest" description="Disordered" evidence="1">
    <location>
        <begin position="91"/>
        <end position="114"/>
    </location>
</feature>
<organism evidence="2">
    <name type="scientific">Graphocephala atropunctata</name>
    <dbReference type="NCBI Taxonomy" id="36148"/>
    <lineage>
        <taxon>Eukaryota</taxon>
        <taxon>Metazoa</taxon>
        <taxon>Ecdysozoa</taxon>
        <taxon>Arthropoda</taxon>
        <taxon>Hexapoda</taxon>
        <taxon>Insecta</taxon>
        <taxon>Pterygota</taxon>
        <taxon>Neoptera</taxon>
        <taxon>Paraneoptera</taxon>
        <taxon>Hemiptera</taxon>
        <taxon>Auchenorrhyncha</taxon>
        <taxon>Membracoidea</taxon>
        <taxon>Cicadellidae</taxon>
        <taxon>Cicadellinae</taxon>
        <taxon>Cicadellini</taxon>
        <taxon>Graphocephala</taxon>
    </lineage>
</organism>
<reference evidence="2" key="1">
    <citation type="submission" date="2015-11" db="EMBL/GenBank/DDBJ databases">
        <title>De novo transcriptome assembly of four potential Pierce s Disease insect vectors from Arizona vineyards.</title>
        <authorList>
            <person name="Tassone E.E."/>
        </authorList>
    </citation>
    <scope>NUCLEOTIDE SEQUENCE</scope>
</reference>
<evidence type="ECO:0000313" key="2">
    <source>
        <dbReference type="EMBL" id="JAT37294.1"/>
    </source>
</evidence>